<evidence type="ECO:0000313" key="1">
    <source>
        <dbReference type="EMBL" id="MUH59836.1"/>
    </source>
</evidence>
<keyword evidence="2" id="KW-1185">Reference proteome</keyword>
<reference evidence="1 2" key="1">
    <citation type="submission" date="2019-09" db="EMBL/GenBank/DDBJ databases">
        <title>Bifidobacterium canis sp. nov., isolated from the digestive tract of German Shepherd dog puppy.</title>
        <authorList>
            <person name="Bunesova V."/>
        </authorList>
    </citation>
    <scope>NUCLEOTIDE SEQUENCE [LARGE SCALE GENOMIC DNA]</scope>
    <source>
        <strain evidence="1 2">GSD1FS</strain>
    </source>
</reference>
<dbReference type="AlphaFoldDB" id="A0A7K1J5A0"/>
<comment type="caution">
    <text evidence="1">The sequence shown here is derived from an EMBL/GenBank/DDBJ whole genome shotgun (WGS) entry which is preliminary data.</text>
</comment>
<gene>
    <name evidence="1" type="ORF">GSD1FS_1179</name>
</gene>
<evidence type="ECO:0000313" key="2">
    <source>
        <dbReference type="Proteomes" id="UP000487882"/>
    </source>
</evidence>
<name>A0A7K1J5A0_9BIFI</name>
<sequence>MVDYQLAVAAVQDPNADPILLAKSHMKILSSERM</sequence>
<organism evidence="1 2">
    <name type="scientific">Bifidobacterium canis</name>
    <dbReference type="NCBI Taxonomy" id="2610880"/>
    <lineage>
        <taxon>Bacteria</taxon>
        <taxon>Bacillati</taxon>
        <taxon>Actinomycetota</taxon>
        <taxon>Actinomycetes</taxon>
        <taxon>Bifidobacteriales</taxon>
        <taxon>Bifidobacteriaceae</taxon>
        <taxon>Bifidobacterium</taxon>
    </lineage>
</organism>
<accession>A0A7K1J5A0</accession>
<protein>
    <submittedName>
        <fullName evidence="1">Uncharacterized protein</fullName>
    </submittedName>
</protein>
<dbReference type="Proteomes" id="UP000487882">
    <property type="component" value="Unassembled WGS sequence"/>
</dbReference>
<proteinExistence type="predicted"/>
<dbReference type="EMBL" id="WNLP01000005">
    <property type="protein sequence ID" value="MUH59836.1"/>
    <property type="molecule type" value="Genomic_DNA"/>
</dbReference>